<evidence type="ECO:0000313" key="2">
    <source>
        <dbReference type="EMBL" id="MBL6457148.1"/>
    </source>
</evidence>
<evidence type="ECO:0000259" key="1">
    <source>
        <dbReference type="PROSITE" id="PS51186"/>
    </source>
</evidence>
<sequence length="293" mass="30719">MGPRMVKEPADRVEGAVRLRPLTSADLPSAQPLTAALRWPHRVEDWAFALALGDGLAAELDGRLVGTIMGWRYGADAAALGFVVVADAAQGRGIGRALTEAMLGILGQRSVTLTATEAGLPLYRSLGFTGTGLVRQHQGGTFSAELIPLPPGQRLRPLGRSDAPVLATLDRRALGLQRDSLIEALLPVSDGVVLDREGEAIGFALIRRFGHGQVIGPVVAPDLAGARALIAHWLGSRSGQFIRIDVPEESGLSPWLQSLGLEEVGTGAVMVRGTPPQGDGTLRGFALVSQAMG</sequence>
<gene>
    <name evidence="2" type="ORF">JMJ55_17570</name>
</gene>
<organism evidence="2 3">
    <name type="scientific">Belnapia mucosa</name>
    <dbReference type="NCBI Taxonomy" id="2804532"/>
    <lineage>
        <taxon>Bacteria</taxon>
        <taxon>Pseudomonadati</taxon>
        <taxon>Pseudomonadota</taxon>
        <taxon>Alphaproteobacteria</taxon>
        <taxon>Acetobacterales</taxon>
        <taxon>Roseomonadaceae</taxon>
        <taxon>Belnapia</taxon>
    </lineage>
</organism>
<comment type="caution">
    <text evidence="2">The sequence shown here is derived from an EMBL/GenBank/DDBJ whole genome shotgun (WGS) entry which is preliminary data.</text>
</comment>
<name>A0ABS1V9Y3_9PROT</name>
<dbReference type="CDD" id="cd04301">
    <property type="entry name" value="NAT_SF"/>
    <property type="match status" value="1"/>
</dbReference>
<feature type="domain" description="N-acetyltransferase" evidence="1">
    <location>
        <begin position="17"/>
        <end position="156"/>
    </location>
</feature>
<accession>A0ABS1V9Y3</accession>
<dbReference type="EMBL" id="JAEUXJ010000007">
    <property type="protein sequence ID" value="MBL6457148.1"/>
    <property type="molecule type" value="Genomic_DNA"/>
</dbReference>
<dbReference type="PANTHER" id="PTHR47237:SF2">
    <property type="entry name" value="BLL4206 PROTEIN"/>
    <property type="match status" value="1"/>
</dbReference>
<dbReference type="Pfam" id="PF18014">
    <property type="entry name" value="Acetyltransf_18"/>
    <property type="match status" value="1"/>
</dbReference>
<dbReference type="Proteomes" id="UP000606490">
    <property type="component" value="Unassembled WGS sequence"/>
</dbReference>
<dbReference type="InterPro" id="IPR041496">
    <property type="entry name" value="YitH/HolE_GNAT"/>
</dbReference>
<keyword evidence="3" id="KW-1185">Reference proteome</keyword>
<dbReference type="Pfam" id="PF13508">
    <property type="entry name" value="Acetyltransf_7"/>
    <property type="match status" value="1"/>
</dbReference>
<reference evidence="2 3" key="1">
    <citation type="submission" date="2021-01" db="EMBL/GenBank/DDBJ databases">
        <title>Belnapia mucosa sp. nov. and Belnapia arida sp. nov., isolated from the Tabernas Desert (Almeria, Spain).</title>
        <authorList>
            <person name="Molina-Menor E."/>
            <person name="Vidal-Verdu A."/>
            <person name="Calonge A."/>
            <person name="Satari L."/>
            <person name="Pereto Magraner J."/>
            <person name="Porcar Miralles M."/>
        </authorList>
    </citation>
    <scope>NUCLEOTIDE SEQUENCE [LARGE SCALE GENOMIC DNA]</scope>
    <source>
        <strain evidence="2 3">T6</strain>
    </source>
</reference>
<dbReference type="Gene3D" id="3.40.630.90">
    <property type="match status" value="1"/>
</dbReference>
<evidence type="ECO:0000313" key="3">
    <source>
        <dbReference type="Proteomes" id="UP000606490"/>
    </source>
</evidence>
<dbReference type="SUPFAM" id="SSF55729">
    <property type="entry name" value="Acyl-CoA N-acyltransferases (Nat)"/>
    <property type="match status" value="1"/>
</dbReference>
<dbReference type="PROSITE" id="PS51186">
    <property type="entry name" value="GNAT"/>
    <property type="match status" value="1"/>
</dbReference>
<dbReference type="InterPro" id="IPR016181">
    <property type="entry name" value="Acyl_CoA_acyltransferase"/>
</dbReference>
<dbReference type="InterPro" id="IPR052729">
    <property type="entry name" value="Acyl/Acetyltrans_Enzymes"/>
</dbReference>
<dbReference type="Gene3D" id="3.40.630.30">
    <property type="match status" value="1"/>
</dbReference>
<proteinExistence type="predicted"/>
<dbReference type="InterPro" id="IPR000182">
    <property type="entry name" value="GNAT_dom"/>
</dbReference>
<dbReference type="PANTHER" id="PTHR47237">
    <property type="entry name" value="SLL0310 PROTEIN"/>
    <property type="match status" value="1"/>
</dbReference>
<protein>
    <submittedName>
        <fullName evidence="2">GNAT family N-acetyltransferase</fullName>
    </submittedName>
</protein>